<protein>
    <submittedName>
        <fullName evidence="6">VIT1/CCC1 family predicted Fe2+/Mn2+ transporter/rubrerythrin</fullName>
    </submittedName>
</protein>
<feature type="transmembrane region" description="Helical" evidence="5">
    <location>
        <begin position="188"/>
        <end position="211"/>
    </location>
</feature>
<reference evidence="6" key="1">
    <citation type="submission" date="2023-07" db="EMBL/GenBank/DDBJ databases">
        <title>Genomic Encyclopedia of Type Strains, Phase IV (KMG-IV): sequencing the most valuable type-strain genomes for metagenomic binning, comparative biology and taxonomic classification.</title>
        <authorList>
            <person name="Goeker M."/>
        </authorList>
    </citation>
    <scope>NUCLEOTIDE SEQUENCE</scope>
    <source>
        <strain evidence="6">DSM 24202</strain>
    </source>
</reference>
<evidence type="ECO:0000256" key="3">
    <source>
        <dbReference type="ARBA" id="ARBA00022989"/>
    </source>
</evidence>
<evidence type="ECO:0000313" key="6">
    <source>
        <dbReference type="EMBL" id="MDQ0291250.1"/>
    </source>
</evidence>
<organism evidence="6 7">
    <name type="scientific">Oligosphaera ethanolica</name>
    <dbReference type="NCBI Taxonomy" id="760260"/>
    <lineage>
        <taxon>Bacteria</taxon>
        <taxon>Pseudomonadati</taxon>
        <taxon>Lentisphaerota</taxon>
        <taxon>Oligosphaeria</taxon>
        <taxon>Oligosphaerales</taxon>
        <taxon>Oligosphaeraceae</taxon>
        <taxon>Oligosphaera</taxon>
    </lineage>
</organism>
<dbReference type="GO" id="GO:0012505">
    <property type="term" value="C:endomembrane system"/>
    <property type="evidence" value="ECO:0007669"/>
    <property type="project" value="UniProtKB-SubCell"/>
</dbReference>
<dbReference type="Pfam" id="PF01988">
    <property type="entry name" value="VIT1"/>
    <property type="match status" value="1"/>
</dbReference>
<keyword evidence="2 5" id="KW-0812">Transmembrane</keyword>
<dbReference type="EMBL" id="JAUSVL010000001">
    <property type="protein sequence ID" value="MDQ0291250.1"/>
    <property type="molecule type" value="Genomic_DNA"/>
</dbReference>
<dbReference type="GO" id="GO:0005384">
    <property type="term" value="F:manganese ion transmembrane transporter activity"/>
    <property type="evidence" value="ECO:0007669"/>
    <property type="project" value="InterPro"/>
</dbReference>
<feature type="transmembrane region" description="Helical" evidence="5">
    <location>
        <begin position="163"/>
        <end position="182"/>
    </location>
</feature>
<dbReference type="InterPro" id="IPR009078">
    <property type="entry name" value="Ferritin-like_SF"/>
</dbReference>
<feature type="transmembrane region" description="Helical" evidence="5">
    <location>
        <begin position="318"/>
        <end position="342"/>
    </location>
</feature>
<comment type="subcellular location">
    <subcellularLocation>
        <location evidence="1">Endomembrane system</location>
        <topology evidence="1">Multi-pass membrane protein</topology>
    </subcellularLocation>
</comment>
<dbReference type="RefSeq" id="WP_307263764.1">
    <property type="nucleotide sequence ID" value="NZ_JAUSVL010000001.1"/>
</dbReference>
<gene>
    <name evidence="6" type="ORF">J3R75_003357</name>
</gene>
<sequence length="376" mass="40265">MDDTQKQWRRFWREEREAAYLYQQLAANEKSAKLAELYRRMADIELRHAQTWEEKLRTAGGTLPAFKPSLRVRILSGVAGRLGNETVIEALNNTEMDAGRDYVAQGAPEALQMAADERAHARAFQALAAEHIDGSSIASVETEHKASGGNALRAGVMGANDGLVSNFCLVMGMAGATEAAAGTGGRTLLVTGIAGLLAGAISMALGEWLSVQSSRELYERQIAVERDELKANPEEEIEELSLIYQAKGMDEDDARKLAQKLAANPKAMLDTLAREELGINPQELGGSAWEAAYTSFLLFAVGAIIPVLPFIFMPQNLLAIGVSAILSLLGLFGLGAATTLLTGQSLWYAGSRQAIFGMIASAVTFGIGHLIGVQLG</sequence>
<dbReference type="SUPFAM" id="SSF47240">
    <property type="entry name" value="Ferritin-like"/>
    <property type="match status" value="1"/>
</dbReference>
<evidence type="ECO:0000256" key="2">
    <source>
        <dbReference type="ARBA" id="ARBA00022692"/>
    </source>
</evidence>
<dbReference type="PANTHER" id="PTHR31851">
    <property type="entry name" value="FE(2+)/MN(2+) TRANSPORTER PCL1"/>
    <property type="match status" value="1"/>
</dbReference>
<evidence type="ECO:0000256" key="5">
    <source>
        <dbReference type="SAM" id="Phobius"/>
    </source>
</evidence>
<evidence type="ECO:0000313" key="7">
    <source>
        <dbReference type="Proteomes" id="UP001238163"/>
    </source>
</evidence>
<feature type="transmembrane region" description="Helical" evidence="5">
    <location>
        <begin position="291"/>
        <end position="312"/>
    </location>
</feature>
<keyword evidence="3 5" id="KW-1133">Transmembrane helix</keyword>
<proteinExistence type="predicted"/>
<accession>A0AAE4AQ67</accession>
<evidence type="ECO:0000256" key="1">
    <source>
        <dbReference type="ARBA" id="ARBA00004127"/>
    </source>
</evidence>
<comment type="caution">
    <text evidence="6">The sequence shown here is derived from an EMBL/GenBank/DDBJ whole genome shotgun (WGS) entry which is preliminary data.</text>
</comment>
<name>A0AAE4AQ67_9BACT</name>
<dbReference type="InterPro" id="IPR008217">
    <property type="entry name" value="Ccc1_fam"/>
</dbReference>
<keyword evidence="4 5" id="KW-0472">Membrane</keyword>
<feature type="transmembrane region" description="Helical" evidence="5">
    <location>
        <begin position="354"/>
        <end position="375"/>
    </location>
</feature>
<dbReference type="AlphaFoldDB" id="A0AAE4AQ67"/>
<dbReference type="Proteomes" id="UP001238163">
    <property type="component" value="Unassembled WGS sequence"/>
</dbReference>
<dbReference type="GO" id="GO:0030026">
    <property type="term" value="P:intracellular manganese ion homeostasis"/>
    <property type="evidence" value="ECO:0007669"/>
    <property type="project" value="InterPro"/>
</dbReference>
<keyword evidence="7" id="KW-1185">Reference proteome</keyword>
<evidence type="ECO:0000256" key="4">
    <source>
        <dbReference type="ARBA" id="ARBA00023136"/>
    </source>
</evidence>